<protein>
    <submittedName>
        <fullName evidence="2">Uncharacterized protein</fullName>
    </submittedName>
</protein>
<evidence type="ECO:0000313" key="2">
    <source>
        <dbReference type="EMBL" id="KAJ5191863.1"/>
    </source>
</evidence>
<dbReference type="GeneID" id="83185205"/>
<dbReference type="EMBL" id="JAPQKR010000016">
    <property type="protein sequence ID" value="KAJ5191863.1"/>
    <property type="molecule type" value="Genomic_DNA"/>
</dbReference>
<dbReference type="Proteomes" id="UP001150904">
    <property type="component" value="Unassembled WGS sequence"/>
</dbReference>
<evidence type="ECO:0000256" key="1">
    <source>
        <dbReference type="SAM" id="SignalP"/>
    </source>
</evidence>
<accession>A0A9W9J793</accession>
<feature type="signal peptide" evidence="1">
    <location>
        <begin position="1"/>
        <end position="17"/>
    </location>
</feature>
<dbReference type="AlphaFoldDB" id="A0A9W9J793"/>
<dbReference type="OrthoDB" id="4331740at2759"/>
<proteinExistence type="predicted"/>
<reference evidence="2" key="1">
    <citation type="submission" date="2022-12" db="EMBL/GenBank/DDBJ databases">
        <authorList>
            <person name="Petersen C."/>
        </authorList>
    </citation>
    <scope>NUCLEOTIDE SEQUENCE</scope>
    <source>
        <strain evidence="2">IBT 15544</strain>
    </source>
</reference>
<comment type="caution">
    <text evidence="2">The sequence shown here is derived from an EMBL/GenBank/DDBJ whole genome shotgun (WGS) entry which is preliminary data.</text>
</comment>
<keyword evidence="1" id="KW-0732">Signal</keyword>
<evidence type="ECO:0000313" key="3">
    <source>
        <dbReference type="Proteomes" id="UP001150904"/>
    </source>
</evidence>
<dbReference type="RefSeq" id="XP_058304803.1">
    <property type="nucleotide sequence ID" value="XM_058457904.1"/>
</dbReference>
<organism evidence="2 3">
    <name type="scientific">Penicillium cinerascens</name>
    <dbReference type="NCBI Taxonomy" id="70096"/>
    <lineage>
        <taxon>Eukaryota</taxon>
        <taxon>Fungi</taxon>
        <taxon>Dikarya</taxon>
        <taxon>Ascomycota</taxon>
        <taxon>Pezizomycotina</taxon>
        <taxon>Eurotiomycetes</taxon>
        <taxon>Eurotiomycetidae</taxon>
        <taxon>Eurotiales</taxon>
        <taxon>Aspergillaceae</taxon>
        <taxon>Penicillium</taxon>
    </lineage>
</organism>
<gene>
    <name evidence="2" type="ORF">N7498_010848</name>
</gene>
<name>A0A9W9J793_9EURO</name>
<reference evidence="2" key="2">
    <citation type="journal article" date="2023" name="IMA Fungus">
        <title>Comparative genomic study of the Penicillium genus elucidates a diverse pangenome and 15 lateral gene transfer events.</title>
        <authorList>
            <person name="Petersen C."/>
            <person name="Sorensen T."/>
            <person name="Nielsen M.R."/>
            <person name="Sondergaard T.E."/>
            <person name="Sorensen J.L."/>
            <person name="Fitzpatrick D.A."/>
            <person name="Frisvad J.C."/>
            <person name="Nielsen K.L."/>
        </authorList>
    </citation>
    <scope>NUCLEOTIDE SEQUENCE</scope>
    <source>
        <strain evidence="2">IBT 15544</strain>
    </source>
</reference>
<sequence>MQFTALAAMTLLGSAFAVPAQNHVARSGSTSTVSVIPTPSSSGPMVYSAPAVQSAESQYLADYSSYLSATGAAQSSLYSKLTPDLQAIQSAEAAAWSSSIPSATPAAQRH</sequence>
<feature type="chain" id="PRO_5040914702" evidence="1">
    <location>
        <begin position="18"/>
        <end position="110"/>
    </location>
</feature>
<keyword evidence="3" id="KW-1185">Reference proteome</keyword>